<evidence type="ECO:0000313" key="2">
    <source>
        <dbReference type="Proteomes" id="UP000693946"/>
    </source>
</evidence>
<comment type="caution">
    <text evidence="1">The sequence shown here is derived from an EMBL/GenBank/DDBJ whole genome shotgun (WGS) entry which is preliminary data.</text>
</comment>
<dbReference type="EMBL" id="JAGKHQ010000021">
    <property type="protein sequence ID" value="KAG7475556.1"/>
    <property type="molecule type" value="Genomic_DNA"/>
</dbReference>
<dbReference type="Proteomes" id="UP000693946">
    <property type="component" value="Linkage Group LG9"/>
</dbReference>
<organism evidence="1 2">
    <name type="scientific">Solea senegalensis</name>
    <name type="common">Senegalese sole</name>
    <dbReference type="NCBI Taxonomy" id="28829"/>
    <lineage>
        <taxon>Eukaryota</taxon>
        <taxon>Metazoa</taxon>
        <taxon>Chordata</taxon>
        <taxon>Craniata</taxon>
        <taxon>Vertebrata</taxon>
        <taxon>Euteleostomi</taxon>
        <taxon>Actinopterygii</taxon>
        <taxon>Neopterygii</taxon>
        <taxon>Teleostei</taxon>
        <taxon>Neoteleostei</taxon>
        <taxon>Acanthomorphata</taxon>
        <taxon>Carangaria</taxon>
        <taxon>Pleuronectiformes</taxon>
        <taxon>Pleuronectoidei</taxon>
        <taxon>Soleidae</taxon>
        <taxon>Solea</taxon>
    </lineage>
</organism>
<accession>A0AAV6PSY6</accession>
<protein>
    <submittedName>
        <fullName evidence="1">Uncharacterized protein</fullName>
    </submittedName>
</protein>
<gene>
    <name evidence="1" type="ORF">JOB18_033611</name>
</gene>
<keyword evidence="2" id="KW-1185">Reference proteome</keyword>
<reference evidence="1 2" key="1">
    <citation type="journal article" date="2021" name="Sci. Rep.">
        <title>Chromosome anchoring in Senegalese sole (Solea senegalensis) reveals sex-associated markers and genome rearrangements in flatfish.</title>
        <authorList>
            <person name="Guerrero-Cozar I."/>
            <person name="Gomez-Garrido J."/>
            <person name="Berbel C."/>
            <person name="Martinez-Blanch J.F."/>
            <person name="Alioto T."/>
            <person name="Claros M.G."/>
            <person name="Gagnaire P.A."/>
            <person name="Manchado M."/>
        </authorList>
    </citation>
    <scope>NUCLEOTIDE SEQUENCE [LARGE SCALE GENOMIC DNA]</scope>
    <source>
        <strain evidence="1">Sse05_10M</strain>
    </source>
</reference>
<dbReference type="AlphaFoldDB" id="A0AAV6PSY6"/>
<evidence type="ECO:0000313" key="1">
    <source>
        <dbReference type="EMBL" id="KAG7475556.1"/>
    </source>
</evidence>
<name>A0AAV6PSY6_SOLSE</name>
<proteinExistence type="predicted"/>
<sequence length="125" mass="13864">MTISAINLVSGVGNTRLRLVDVPANINNMTSEDKPEICISKTRELLSDAQLLLSDIEKLLASCTKICPSYQRLQRKIHQEGQASIEEDGDTLVIDDFRFENAASMVELRMLWTNPGAGGGHQYDK</sequence>